<dbReference type="EMBL" id="LT598468">
    <property type="protein sequence ID" value="SCV03729.1"/>
    <property type="molecule type" value="Genomic_DNA"/>
</dbReference>
<sequence length="576" mass="65133">MSLIVYGRTSGPDESSVILHDPSSHSLVILNRISGEISLVRRIRNAKPGLATSDNVPAISAYCCPQCGSEIGTHTPIDETRFFVHKNYFKLLEQQETITSGELLEHAIPSNLFTPGYYRRFFRELSVLGNGARGSVYKVEHVLMNNHLGIYALKKIPIGNDLSWLELGMREVKFLTSLTHSSANLITYNHVWLEMDVGSGIVNTRSGEGKKPTEIPYVFILQKYCPGGNLEETIQGKVYDRLSALDSPEVRKRKFKQRRHLGKTDKQTRGLTNSQLISIMRDLASGLQELHDLNIIHRDLKPSNCLLLEEFSLDKADYMGKPFPTVVIGDFGESQLSGQLRAATGATGTLEFTAPEVLIMDSDEEHSFSQFTFNSDMYSLGMICYFLIFGELPFPEHSTMKALKYSIKQFHIDIDRVAADIHRKRGAKIDKSLLDLMVVLLSPKEEERPSAREVVQFLNQIDREPRPKARETIDTAIPPLESDKQRIKPYQWLLGRIISEKVVMLVFLLNMTMFVGLSTLSRLPNSIRLSYAFVLGISIHSSSDKRLRNAAFIVLGFLIILYIDRYNPQVITSYKK</sequence>
<dbReference type="Gene3D" id="1.10.510.10">
    <property type="entry name" value="Transferase(Phosphotransferase) domain 1"/>
    <property type="match status" value="1"/>
</dbReference>
<evidence type="ECO:0000256" key="1">
    <source>
        <dbReference type="ARBA" id="ARBA00022679"/>
    </source>
</evidence>
<evidence type="ECO:0000256" key="5">
    <source>
        <dbReference type="ARBA" id="ARBA00037982"/>
    </source>
</evidence>
<dbReference type="PANTHER" id="PTHR11042">
    <property type="entry name" value="EUKARYOTIC TRANSLATION INITIATION FACTOR 2-ALPHA KINASE EIF2-ALPHA KINASE -RELATED"/>
    <property type="match status" value="1"/>
</dbReference>
<dbReference type="AlphaFoldDB" id="A0A1G4KH03"/>
<dbReference type="PROSITE" id="PS50011">
    <property type="entry name" value="PROTEIN_KINASE_DOM"/>
    <property type="match status" value="1"/>
</dbReference>
<organism evidence="8 9">
    <name type="scientific">Lachancea mirantina</name>
    <dbReference type="NCBI Taxonomy" id="1230905"/>
    <lineage>
        <taxon>Eukaryota</taxon>
        <taxon>Fungi</taxon>
        <taxon>Dikarya</taxon>
        <taxon>Ascomycota</taxon>
        <taxon>Saccharomycotina</taxon>
        <taxon>Saccharomycetes</taxon>
        <taxon>Saccharomycetales</taxon>
        <taxon>Saccharomycetaceae</taxon>
        <taxon>Lachancea</taxon>
    </lineage>
</organism>
<evidence type="ECO:0000256" key="4">
    <source>
        <dbReference type="ARBA" id="ARBA00022840"/>
    </source>
</evidence>
<evidence type="ECO:0000313" key="9">
    <source>
        <dbReference type="Proteomes" id="UP000191024"/>
    </source>
</evidence>
<keyword evidence="6" id="KW-0472">Membrane</keyword>
<feature type="domain" description="Protein kinase" evidence="7">
    <location>
        <begin position="122"/>
        <end position="458"/>
    </location>
</feature>
<keyword evidence="6" id="KW-0812">Transmembrane</keyword>
<evidence type="ECO:0000256" key="3">
    <source>
        <dbReference type="ARBA" id="ARBA00022777"/>
    </source>
</evidence>
<dbReference type="PROSITE" id="PS00108">
    <property type="entry name" value="PROTEIN_KINASE_ST"/>
    <property type="match status" value="1"/>
</dbReference>
<accession>A0A1G4KH03</accession>
<dbReference type="GO" id="GO:0004672">
    <property type="term" value="F:protein kinase activity"/>
    <property type="evidence" value="ECO:0007669"/>
    <property type="project" value="InterPro"/>
</dbReference>
<reference evidence="9" key="1">
    <citation type="submission" date="2016-03" db="EMBL/GenBank/DDBJ databases">
        <authorList>
            <person name="Devillers H."/>
        </authorList>
    </citation>
    <scope>NUCLEOTIDE SEQUENCE [LARGE SCALE GENOMIC DNA]</scope>
</reference>
<protein>
    <submittedName>
        <fullName evidence="8">LAMI_0H10484g1_1</fullName>
    </submittedName>
</protein>
<evidence type="ECO:0000259" key="7">
    <source>
        <dbReference type="PROSITE" id="PS50011"/>
    </source>
</evidence>
<dbReference type="SMART" id="SM00220">
    <property type="entry name" value="S_TKc"/>
    <property type="match status" value="1"/>
</dbReference>
<evidence type="ECO:0000256" key="6">
    <source>
        <dbReference type="SAM" id="Phobius"/>
    </source>
</evidence>
<dbReference type="InterPro" id="IPR008271">
    <property type="entry name" value="Ser/Thr_kinase_AS"/>
</dbReference>
<keyword evidence="2" id="KW-0547">Nucleotide-binding</keyword>
<keyword evidence="3" id="KW-0418">Kinase</keyword>
<dbReference type="Pfam" id="PF00069">
    <property type="entry name" value="Pkinase"/>
    <property type="match status" value="1"/>
</dbReference>
<dbReference type="InterPro" id="IPR050339">
    <property type="entry name" value="CC_SR_Kinase"/>
</dbReference>
<proteinExistence type="inferred from homology"/>
<dbReference type="InterPro" id="IPR011009">
    <property type="entry name" value="Kinase-like_dom_sf"/>
</dbReference>
<dbReference type="SUPFAM" id="SSF56112">
    <property type="entry name" value="Protein kinase-like (PK-like)"/>
    <property type="match status" value="1"/>
</dbReference>
<feature type="transmembrane region" description="Helical" evidence="6">
    <location>
        <begin position="550"/>
        <end position="567"/>
    </location>
</feature>
<dbReference type="STRING" id="1230905.A0A1G4KH03"/>
<dbReference type="Gene3D" id="3.30.200.20">
    <property type="entry name" value="Phosphorylase Kinase, domain 1"/>
    <property type="match status" value="1"/>
</dbReference>
<name>A0A1G4KH03_9SACH</name>
<keyword evidence="4" id="KW-0067">ATP-binding</keyword>
<dbReference type="InterPro" id="IPR000719">
    <property type="entry name" value="Prot_kinase_dom"/>
</dbReference>
<keyword evidence="1" id="KW-0808">Transferase</keyword>
<dbReference type="PANTHER" id="PTHR11042:SF138">
    <property type="entry name" value="SERINE_THREONINE-PROTEIN KINASE IKS1-RELATED"/>
    <property type="match status" value="1"/>
</dbReference>
<evidence type="ECO:0000256" key="2">
    <source>
        <dbReference type="ARBA" id="ARBA00022741"/>
    </source>
</evidence>
<keyword evidence="9" id="KW-1185">Reference proteome</keyword>
<gene>
    <name evidence="8" type="ORF">LAMI_0H10484G</name>
</gene>
<evidence type="ECO:0000313" key="8">
    <source>
        <dbReference type="EMBL" id="SCV03729.1"/>
    </source>
</evidence>
<dbReference type="OrthoDB" id="1405469at2759"/>
<keyword evidence="6" id="KW-1133">Transmembrane helix</keyword>
<dbReference type="Proteomes" id="UP000191024">
    <property type="component" value="Chromosome H"/>
</dbReference>
<dbReference type="GO" id="GO:0005737">
    <property type="term" value="C:cytoplasm"/>
    <property type="evidence" value="ECO:0007669"/>
    <property type="project" value="TreeGrafter"/>
</dbReference>
<dbReference type="GO" id="GO:0005634">
    <property type="term" value="C:nucleus"/>
    <property type="evidence" value="ECO:0007669"/>
    <property type="project" value="TreeGrafter"/>
</dbReference>
<dbReference type="GO" id="GO:0005524">
    <property type="term" value="F:ATP binding"/>
    <property type="evidence" value="ECO:0007669"/>
    <property type="project" value="UniProtKB-KW"/>
</dbReference>
<feature type="transmembrane region" description="Helical" evidence="6">
    <location>
        <begin position="502"/>
        <end position="521"/>
    </location>
</feature>
<comment type="similarity">
    <text evidence="5">Belongs to the protein kinase superfamily. Ser/Thr protein kinase family. GCN2 subfamily.</text>
</comment>